<dbReference type="Proteomes" id="UP000828941">
    <property type="component" value="Chromosome 3"/>
</dbReference>
<dbReference type="EMBL" id="CM039428">
    <property type="protein sequence ID" value="KAI4351284.1"/>
    <property type="molecule type" value="Genomic_DNA"/>
</dbReference>
<accession>A0ACB9PR18</accession>
<evidence type="ECO:0000313" key="2">
    <source>
        <dbReference type="Proteomes" id="UP000828941"/>
    </source>
</evidence>
<gene>
    <name evidence="1" type="ORF">L6164_005660</name>
</gene>
<evidence type="ECO:0000313" key="1">
    <source>
        <dbReference type="EMBL" id="KAI4351284.1"/>
    </source>
</evidence>
<reference evidence="1 2" key="1">
    <citation type="journal article" date="2022" name="DNA Res.">
        <title>Chromosomal-level genome assembly of the orchid tree Bauhinia variegata (Leguminosae; Cercidoideae) supports the allotetraploid origin hypothesis of Bauhinia.</title>
        <authorList>
            <person name="Zhong Y."/>
            <person name="Chen Y."/>
            <person name="Zheng D."/>
            <person name="Pang J."/>
            <person name="Liu Y."/>
            <person name="Luo S."/>
            <person name="Meng S."/>
            <person name="Qian L."/>
            <person name="Wei D."/>
            <person name="Dai S."/>
            <person name="Zhou R."/>
        </authorList>
    </citation>
    <scope>NUCLEOTIDE SEQUENCE [LARGE SCALE GENOMIC DNA]</scope>
    <source>
        <strain evidence="1">BV-YZ2020</strain>
    </source>
</reference>
<protein>
    <submittedName>
        <fullName evidence="1">Uncharacterized protein</fullName>
    </submittedName>
</protein>
<keyword evidence="2" id="KW-1185">Reference proteome</keyword>
<proteinExistence type="predicted"/>
<name>A0ACB9PR18_BAUVA</name>
<organism evidence="1 2">
    <name type="scientific">Bauhinia variegata</name>
    <name type="common">Purple orchid tree</name>
    <name type="synonym">Phanera variegata</name>
    <dbReference type="NCBI Taxonomy" id="167791"/>
    <lineage>
        <taxon>Eukaryota</taxon>
        <taxon>Viridiplantae</taxon>
        <taxon>Streptophyta</taxon>
        <taxon>Embryophyta</taxon>
        <taxon>Tracheophyta</taxon>
        <taxon>Spermatophyta</taxon>
        <taxon>Magnoliopsida</taxon>
        <taxon>eudicotyledons</taxon>
        <taxon>Gunneridae</taxon>
        <taxon>Pentapetalae</taxon>
        <taxon>rosids</taxon>
        <taxon>fabids</taxon>
        <taxon>Fabales</taxon>
        <taxon>Fabaceae</taxon>
        <taxon>Cercidoideae</taxon>
        <taxon>Cercideae</taxon>
        <taxon>Bauhiniinae</taxon>
        <taxon>Bauhinia</taxon>
    </lineage>
</organism>
<sequence length="134" mass="15124">MGNIWIMRCRHNFGRRLYIESNEPRQSHNLYQILTNAGIVANGSSYEADRILAAIRKATKLMADIVCETDRVGNVYLSEVIQCLDNQSREFVDCQNIATNCDKDPIFPDPLFTSAAVKARLNASPMKHVTKIHA</sequence>
<comment type="caution">
    <text evidence="1">The sequence shown here is derived from an EMBL/GenBank/DDBJ whole genome shotgun (WGS) entry which is preliminary data.</text>
</comment>